<dbReference type="EMBL" id="VBAM01000456">
    <property type="protein sequence ID" value="TMJ07716.1"/>
    <property type="molecule type" value="Genomic_DNA"/>
</dbReference>
<gene>
    <name evidence="4" type="ORF">E6H02_11045</name>
    <name evidence="3" type="ORF">E6H04_14570</name>
</gene>
<accession>A0A537LIC6</accession>
<dbReference type="AlphaFoldDB" id="A0A537LIC6"/>
<dbReference type="Proteomes" id="UP000320393">
    <property type="component" value="Unassembled WGS sequence"/>
</dbReference>
<dbReference type="SUPFAM" id="SSF143120">
    <property type="entry name" value="YefM-like"/>
    <property type="match status" value="1"/>
</dbReference>
<protein>
    <recommendedName>
        <fullName evidence="2">Antitoxin</fullName>
    </recommendedName>
</protein>
<sequence length="78" mass="8642">MKAVSVRNARSHLKALLDRVAAGEEIVIVRRGKAAARLVPPAVKRRRLPDLTAFRATIRLKGEPASITVGKAREEERF</sequence>
<evidence type="ECO:0000256" key="2">
    <source>
        <dbReference type="RuleBase" id="RU362080"/>
    </source>
</evidence>
<dbReference type="InterPro" id="IPR006442">
    <property type="entry name" value="Antitoxin_Phd/YefM"/>
</dbReference>
<dbReference type="NCBIfam" id="TIGR01552">
    <property type="entry name" value="phd_fam"/>
    <property type="match status" value="1"/>
</dbReference>
<evidence type="ECO:0000313" key="3">
    <source>
        <dbReference type="EMBL" id="TMI77013.1"/>
    </source>
</evidence>
<comment type="function">
    <text evidence="2">Antitoxin component of a type II toxin-antitoxin (TA) system.</text>
</comment>
<dbReference type="InterPro" id="IPR036165">
    <property type="entry name" value="YefM-like_sf"/>
</dbReference>
<dbReference type="Pfam" id="PF02604">
    <property type="entry name" value="PhdYeFM_antitox"/>
    <property type="match status" value="1"/>
</dbReference>
<evidence type="ECO:0000256" key="1">
    <source>
        <dbReference type="ARBA" id="ARBA00009981"/>
    </source>
</evidence>
<evidence type="ECO:0000313" key="6">
    <source>
        <dbReference type="Proteomes" id="UP000320393"/>
    </source>
</evidence>
<comment type="caution">
    <text evidence="4">The sequence shown here is derived from an EMBL/GenBank/DDBJ whole genome shotgun (WGS) entry which is preliminary data.</text>
</comment>
<name>A0A537LIC6_9BACT</name>
<organism evidence="4 6">
    <name type="scientific">Candidatus Segetimicrobium genomatis</name>
    <dbReference type="NCBI Taxonomy" id="2569760"/>
    <lineage>
        <taxon>Bacteria</taxon>
        <taxon>Bacillati</taxon>
        <taxon>Candidatus Sysuimicrobiota</taxon>
        <taxon>Candidatus Sysuimicrobiia</taxon>
        <taxon>Candidatus Sysuimicrobiales</taxon>
        <taxon>Candidatus Segetimicrobiaceae</taxon>
        <taxon>Candidatus Segetimicrobium</taxon>
    </lineage>
</organism>
<evidence type="ECO:0000313" key="5">
    <source>
        <dbReference type="Proteomes" id="UP000320048"/>
    </source>
</evidence>
<dbReference type="PANTHER" id="PTHR35377:SF8">
    <property type="entry name" value="ANTITOXIN VAPB22"/>
    <property type="match status" value="1"/>
</dbReference>
<dbReference type="Proteomes" id="UP000320048">
    <property type="component" value="Unassembled WGS sequence"/>
</dbReference>
<dbReference type="EMBL" id="VBAO01000488">
    <property type="protein sequence ID" value="TMI77013.1"/>
    <property type="molecule type" value="Genomic_DNA"/>
</dbReference>
<reference evidence="5 6" key="1">
    <citation type="journal article" date="2019" name="Nat. Microbiol.">
        <title>Mediterranean grassland soil C-N compound turnover is dependent on rainfall and depth, and is mediated by genomically divergent microorganisms.</title>
        <authorList>
            <person name="Diamond S."/>
            <person name="Andeer P.F."/>
            <person name="Li Z."/>
            <person name="Crits-Christoph A."/>
            <person name="Burstein D."/>
            <person name="Anantharaman K."/>
            <person name="Lane K.R."/>
            <person name="Thomas B.C."/>
            <person name="Pan C."/>
            <person name="Northen T.R."/>
            <person name="Banfield J.F."/>
        </authorList>
    </citation>
    <scope>NUCLEOTIDE SEQUENCE [LARGE SCALE GENOMIC DNA]</scope>
    <source>
        <strain evidence="4">NP_5</strain>
        <strain evidence="3">NP_7</strain>
    </source>
</reference>
<dbReference type="Gene3D" id="3.40.1620.10">
    <property type="entry name" value="YefM-like domain"/>
    <property type="match status" value="1"/>
</dbReference>
<proteinExistence type="inferred from homology"/>
<dbReference type="PANTHER" id="PTHR35377">
    <property type="entry name" value="ANTITOXIN VAPB49-RELATED-RELATED"/>
    <property type="match status" value="1"/>
</dbReference>
<evidence type="ECO:0000313" key="4">
    <source>
        <dbReference type="EMBL" id="TMJ07716.1"/>
    </source>
</evidence>
<comment type="similarity">
    <text evidence="1 2">Belongs to the phD/YefM antitoxin family.</text>
</comment>
<dbReference type="InterPro" id="IPR051416">
    <property type="entry name" value="phD-YefM_TA_antitoxins"/>
</dbReference>